<dbReference type="SMART" id="SM00303">
    <property type="entry name" value="GPS"/>
    <property type="match status" value="1"/>
</dbReference>
<dbReference type="GO" id="GO:0004930">
    <property type="term" value="F:G protein-coupled receptor activity"/>
    <property type="evidence" value="ECO:0007669"/>
    <property type="project" value="InterPro"/>
</dbReference>
<evidence type="ECO:0000259" key="10">
    <source>
        <dbReference type="PROSITE" id="PS50261"/>
    </source>
</evidence>
<dbReference type="PROSITE" id="PS50221">
    <property type="entry name" value="GAIN_B"/>
    <property type="match status" value="1"/>
</dbReference>
<dbReference type="InterPro" id="IPR017981">
    <property type="entry name" value="GPCR_2-like_7TM"/>
</dbReference>
<evidence type="ECO:0000256" key="1">
    <source>
        <dbReference type="ARBA" id="ARBA00004141"/>
    </source>
</evidence>
<keyword evidence="2 7" id="KW-0812">Transmembrane</keyword>
<dbReference type="PANTHER" id="PTHR12011">
    <property type="entry name" value="ADHESION G-PROTEIN COUPLED RECEPTOR"/>
    <property type="match status" value="1"/>
</dbReference>
<evidence type="ECO:0000256" key="2">
    <source>
        <dbReference type="ARBA" id="ARBA00022692"/>
    </source>
</evidence>
<feature type="chain" id="PRO_5034315155" evidence="8">
    <location>
        <begin position="21"/>
        <end position="522"/>
    </location>
</feature>
<dbReference type="Ensembl" id="ENSCLMT00005002322.1">
    <property type="protein sequence ID" value="ENSCLMP00005002218.1"/>
    <property type="gene ID" value="ENSCLMG00005001142.1"/>
</dbReference>
<keyword evidence="3 7" id="KW-1133">Transmembrane helix</keyword>
<dbReference type="KEGG" id="clum:117728752"/>
<feature type="domain" description="G-protein coupled receptors family 2 profile 2" evidence="10">
    <location>
        <begin position="226"/>
        <end position="496"/>
    </location>
</feature>
<comment type="subcellular location">
    <subcellularLocation>
        <location evidence="1">Membrane</location>
        <topology evidence="1">Multi-pass membrane protein</topology>
    </subcellularLocation>
</comment>
<reference evidence="11" key="2">
    <citation type="submission" date="2025-09" db="UniProtKB">
        <authorList>
            <consortium name="Ensembl"/>
        </authorList>
    </citation>
    <scope>IDENTIFICATION</scope>
</reference>
<keyword evidence="8" id="KW-0732">Signal</keyword>
<evidence type="ECO:0000256" key="8">
    <source>
        <dbReference type="SAM" id="SignalP"/>
    </source>
</evidence>
<reference evidence="11" key="1">
    <citation type="submission" date="2025-08" db="UniProtKB">
        <authorList>
            <consortium name="Ensembl"/>
        </authorList>
    </citation>
    <scope>IDENTIFICATION</scope>
</reference>
<keyword evidence="5" id="KW-1015">Disulfide bond</keyword>
<feature type="transmembrane region" description="Helical" evidence="7">
    <location>
        <begin position="305"/>
        <end position="325"/>
    </location>
</feature>
<dbReference type="GeneID" id="117728752"/>
<dbReference type="GeneTree" id="ENSGT00940000166567"/>
<evidence type="ECO:0000313" key="12">
    <source>
        <dbReference type="Proteomes" id="UP000694565"/>
    </source>
</evidence>
<evidence type="ECO:0000256" key="3">
    <source>
        <dbReference type="ARBA" id="ARBA00022989"/>
    </source>
</evidence>
<dbReference type="InterPro" id="IPR046338">
    <property type="entry name" value="GAIN_dom_sf"/>
</dbReference>
<keyword evidence="12" id="KW-1185">Reference proteome</keyword>
<evidence type="ECO:0000256" key="4">
    <source>
        <dbReference type="ARBA" id="ARBA00023136"/>
    </source>
</evidence>
<dbReference type="PRINTS" id="PR00249">
    <property type="entry name" value="GPCRSECRETIN"/>
</dbReference>
<dbReference type="PROSITE" id="PS50261">
    <property type="entry name" value="G_PROTEIN_RECEP_F2_4"/>
    <property type="match status" value="1"/>
</dbReference>
<feature type="transmembrane region" description="Helical" evidence="7">
    <location>
        <begin position="228"/>
        <end position="251"/>
    </location>
</feature>
<feature type="domain" description="GAIN-B" evidence="9">
    <location>
        <begin position="55"/>
        <end position="218"/>
    </location>
</feature>
<dbReference type="InterPro" id="IPR057244">
    <property type="entry name" value="GAIN_B"/>
</dbReference>
<feature type="signal peptide" evidence="8">
    <location>
        <begin position="1"/>
        <end position="20"/>
    </location>
</feature>
<evidence type="ECO:0000259" key="9">
    <source>
        <dbReference type="PROSITE" id="PS50221"/>
    </source>
</evidence>
<dbReference type="RefSeq" id="XP_034385468.1">
    <property type="nucleotide sequence ID" value="XM_034529577.1"/>
</dbReference>
<accession>A0A8C2WGZ3</accession>
<dbReference type="GO" id="GO:0007166">
    <property type="term" value="P:cell surface receptor signaling pathway"/>
    <property type="evidence" value="ECO:0007669"/>
    <property type="project" value="InterPro"/>
</dbReference>
<evidence type="ECO:0000313" key="11">
    <source>
        <dbReference type="Ensembl" id="ENSCLMP00005002218.1"/>
    </source>
</evidence>
<dbReference type="PANTHER" id="PTHR12011:SF285">
    <property type="entry name" value="ADHESION G PROTEIN-COUPLED RECEPTOR G3"/>
    <property type="match status" value="1"/>
</dbReference>
<dbReference type="AlphaFoldDB" id="A0A8C2WGZ3"/>
<dbReference type="Pfam" id="PF01825">
    <property type="entry name" value="GPS"/>
    <property type="match status" value="1"/>
</dbReference>
<feature type="transmembrane region" description="Helical" evidence="7">
    <location>
        <begin position="468"/>
        <end position="491"/>
    </location>
</feature>
<dbReference type="Gene3D" id="2.60.220.50">
    <property type="match status" value="1"/>
</dbReference>
<evidence type="ECO:0000256" key="5">
    <source>
        <dbReference type="ARBA" id="ARBA00023157"/>
    </source>
</evidence>
<dbReference type="InterPro" id="IPR000832">
    <property type="entry name" value="GPCR_2_secretin-like"/>
</dbReference>
<dbReference type="InterPro" id="IPR000203">
    <property type="entry name" value="GPS"/>
</dbReference>
<dbReference type="Pfam" id="PF00002">
    <property type="entry name" value="7tm_2"/>
    <property type="match status" value="1"/>
</dbReference>
<sequence length="522" mass="58751">MWTSLFPLALAWLSTDQALASENCENVFDKCQQGDVPWTRCYEDRIASCRLRNRRMINFIHRRVSWKQEAEESPTPQHRVQISSSALRISSGAGSEDEVLLVATVINSTYFKLSPSPRGRHFILDRPRQRTVLGGLVLAVRAGNHPVRNLSQAIKLTFKHNKQVEDGACVFWQESPLEDGTGCWSTGGCETSNTGSEFVCSCNHLSFFAVLVNPVLSVEERDAVNLSYITYIGSALTIFFSVISLIIYICLQRRRPEKAIGVHLQLTGALLCLHFSFLLCCFWVWWLNGKEEDWVCRGLGLFLHWSLMATFSWTALEGFHLYLLLVRVFNIYVRRYLLKLSVVGWGLPTLIAVVCGISGVYGKYRPESRDANNRNSTAEICWMSSHRLSVSYVTIVAFPCLVILCNSCMLGLVVFKLWRLRVGSRGAGGGGSKKMDREKWMKLWRDCATVLGLSFVLGLPWGLASTTYVSLVGIYVFTVLNSLQGVFMFLWSVALSCKSRSDNNSSTRDPSTQKVMTTSFNN</sequence>
<dbReference type="Proteomes" id="UP000694565">
    <property type="component" value="Unplaced"/>
</dbReference>
<organism evidence="11 12">
    <name type="scientific">Cyclopterus lumpus</name>
    <name type="common">Lumpsucker</name>
    <dbReference type="NCBI Taxonomy" id="8103"/>
    <lineage>
        <taxon>Eukaryota</taxon>
        <taxon>Metazoa</taxon>
        <taxon>Chordata</taxon>
        <taxon>Craniata</taxon>
        <taxon>Vertebrata</taxon>
        <taxon>Euteleostomi</taxon>
        <taxon>Actinopterygii</taxon>
        <taxon>Neopterygii</taxon>
        <taxon>Teleostei</taxon>
        <taxon>Neoteleostei</taxon>
        <taxon>Acanthomorphata</taxon>
        <taxon>Eupercaria</taxon>
        <taxon>Perciformes</taxon>
        <taxon>Cottioidei</taxon>
        <taxon>Cottales</taxon>
        <taxon>Cyclopteridae</taxon>
        <taxon>Cyclopterus</taxon>
    </lineage>
</organism>
<evidence type="ECO:0000256" key="7">
    <source>
        <dbReference type="SAM" id="Phobius"/>
    </source>
</evidence>
<feature type="transmembrane region" description="Helical" evidence="7">
    <location>
        <begin position="263"/>
        <end position="285"/>
    </location>
</feature>
<dbReference type="Gene3D" id="1.20.1070.10">
    <property type="entry name" value="Rhodopsin 7-helix transmembrane proteins"/>
    <property type="match status" value="1"/>
</dbReference>
<feature type="transmembrane region" description="Helical" evidence="7">
    <location>
        <begin position="337"/>
        <end position="361"/>
    </location>
</feature>
<keyword evidence="4 7" id="KW-0472">Membrane</keyword>
<feature type="compositionally biased region" description="Polar residues" evidence="6">
    <location>
        <begin position="502"/>
        <end position="522"/>
    </location>
</feature>
<name>A0A8C2WGZ3_CYCLU</name>
<dbReference type="GO" id="GO:0005886">
    <property type="term" value="C:plasma membrane"/>
    <property type="evidence" value="ECO:0007669"/>
    <property type="project" value="TreeGrafter"/>
</dbReference>
<proteinExistence type="predicted"/>
<evidence type="ECO:0000256" key="6">
    <source>
        <dbReference type="SAM" id="MobiDB-lite"/>
    </source>
</evidence>
<dbReference type="GO" id="GO:0007189">
    <property type="term" value="P:adenylate cyclase-activating G protein-coupled receptor signaling pathway"/>
    <property type="evidence" value="ECO:0007669"/>
    <property type="project" value="TreeGrafter"/>
</dbReference>
<feature type="transmembrane region" description="Helical" evidence="7">
    <location>
        <begin position="392"/>
        <end position="415"/>
    </location>
</feature>
<protein>
    <submittedName>
        <fullName evidence="11">Uncharacterized protein</fullName>
    </submittedName>
</protein>
<feature type="region of interest" description="Disordered" evidence="6">
    <location>
        <begin position="499"/>
        <end position="522"/>
    </location>
</feature>
<feature type="transmembrane region" description="Helical" evidence="7">
    <location>
        <begin position="443"/>
        <end position="462"/>
    </location>
</feature>
<dbReference type="OrthoDB" id="6134459at2759"/>
<gene>
    <name evidence="11" type="primary">LOC117728752</name>
</gene>